<evidence type="ECO:0000256" key="1">
    <source>
        <dbReference type="SAM" id="MobiDB-lite"/>
    </source>
</evidence>
<accession>A0A9W7AG15</accession>
<feature type="chain" id="PRO_5040877610" evidence="3">
    <location>
        <begin position="35"/>
        <end position="211"/>
    </location>
</feature>
<protein>
    <submittedName>
        <fullName evidence="4">Uncharacterized protein</fullName>
    </submittedName>
</protein>
<organism evidence="4 5">
    <name type="scientific">Triparma laevis f. longispina</name>
    <dbReference type="NCBI Taxonomy" id="1714387"/>
    <lineage>
        <taxon>Eukaryota</taxon>
        <taxon>Sar</taxon>
        <taxon>Stramenopiles</taxon>
        <taxon>Ochrophyta</taxon>
        <taxon>Bolidophyceae</taxon>
        <taxon>Parmales</taxon>
        <taxon>Triparmaceae</taxon>
        <taxon>Triparma</taxon>
    </lineage>
</organism>
<keyword evidence="2" id="KW-1133">Transmembrane helix</keyword>
<dbReference type="AlphaFoldDB" id="A0A9W7AG15"/>
<dbReference type="OrthoDB" id="10340606at2759"/>
<feature type="transmembrane region" description="Helical" evidence="2">
    <location>
        <begin position="134"/>
        <end position="152"/>
    </location>
</feature>
<keyword evidence="3" id="KW-0732">Signal</keyword>
<comment type="caution">
    <text evidence="4">The sequence shown here is derived from an EMBL/GenBank/DDBJ whole genome shotgun (WGS) entry which is preliminary data.</text>
</comment>
<sequence length="211" mass="23143">MLKDIVRHRTFLHASSSAAHCVMDLLIWVCACVAWGVTNNNGDEVTNNNGDAIATLATYSDLCTNGPGYQFMQATFGLALVSFVCGVLFVDPGFLLRFFEDNDKPAEAEEANGEKGGDVENPARPPREEGDGMQTIDIITVIICSFQMLLMLKDIVRHRTFLHSSSSMAHCVMDLLIWVCACIAWGVTANNGAYGRIFEDFCTNGPGYKFI</sequence>
<dbReference type="Proteomes" id="UP001165122">
    <property type="component" value="Unassembled WGS sequence"/>
</dbReference>
<feature type="compositionally biased region" description="Basic and acidic residues" evidence="1">
    <location>
        <begin position="107"/>
        <end position="118"/>
    </location>
</feature>
<evidence type="ECO:0000256" key="2">
    <source>
        <dbReference type="SAM" id="Phobius"/>
    </source>
</evidence>
<keyword evidence="5" id="KW-1185">Reference proteome</keyword>
<dbReference type="EMBL" id="BRXW01000642">
    <property type="protein sequence ID" value="GMH71607.1"/>
    <property type="molecule type" value="Genomic_DNA"/>
</dbReference>
<reference evidence="5" key="1">
    <citation type="journal article" date="2023" name="Commun. Biol.">
        <title>Genome analysis of Parmales, the sister group of diatoms, reveals the evolutionary specialization of diatoms from phago-mixotrophs to photoautotrophs.</title>
        <authorList>
            <person name="Ban H."/>
            <person name="Sato S."/>
            <person name="Yoshikawa S."/>
            <person name="Yamada K."/>
            <person name="Nakamura Y."/>
            <person name="Ichinomiya M."/>
            <person name="Sato N."/>
            <person name="Blanc-Mathieu R."/>
            <person name="Endo H."/>
            <person name="Kuwata A."/>
            <person name="Ogata H."/>
        </authorList>
    </citation>
    <scope>NUCLEOTIDE SEQUENCE [LARGE SCALE GENOMIC DNA]</scope>
    <source>
        <strain evidence="5">NIES 3700</strain>
    </source>
</reference>
<evidence type="ECO:0000313" key="4">
    <source>
        <dbReference type="EMBL" id="GMH71607.1"/>
    </source>
</evidence>
<feature type="transmembrane region" description="Helical" evidence="2">
    <location>
        <begin position="71"/>
        <end position="90"/>
    </location>
</feature>
<proteinExistence type="predicted"/>
<evidence type="ECO:0000256" key="3">
    <source>
        <dbReference type="SAM" id="SignalP"/>
    </source>
</evidence>
<feature type="transmembrane region" description="Helical" evidence="2">
    <location>
        <begin position="167"/>
        <end position="187"/>
    </location>
</feature>
<keyword evidence="2" id="KW-0812">Transmembrane</keyword>
<keyword evidence="2" id="KW-0472">Membrane</keyword>
<feature type="region of interest" description="Disordered" evidence="1">
    <location>
        <begin position="107"/>
        <end position="131"/>
    </location>
</feature>
<evidence type="ECO:0000313" key="5">
    <source>
        <dbReference type="Proteomes" id="UP001165122"/>
    </source>
</evidence>
<name>A0A9W7AG15_9STRA</name>
<gene>
    <name evidence="4" type="ORF">TrLO_g15402</name>
</gene>
<feature type="signal peptide" evidence="3">
    <location>
        <begin position="1"/>
        <end position="34"/>
    </location>
</feature>